<reference evidence="6 7" key="1">
    <citation type="submission" date="2024-09" db="EMBL/GenBank/DDBJ databases">
        <authorList>
            <person name="Sun Q."/>
            <person name="Mori K."/>
        </authorList>
    </citation>
    <scope>NUCLEOTIDE SEQUENCE [LARGE SCALE GENOMIC DNA]</scope>
    <source>
        <strain evidence="6 7">TBRC 1432</strain>
    </source>
</reference>
<feature type="domain" description="Peptidase S53" evidence="5">
    <location>
        <begin position="50"/>
        <end position="369"/>
    </location>
</feature>
<keyword evidence="4" id="KW-0732">Signal</keyword>
<dbReference type="PANTHER" id="PTHR14218:SF15">
    <property type="entry name" value="TRIPEPTIDYL-PEPTIDASE 1"/>
    <property type="match status" value="1"/>
</dbReference>
<keyword evidence="1" id="KW-0645">Protease</keyword>
<evidence type="ECO:0000313" key="6">
    <source>
        <dbReference type="EMBL" id="MFC0544397.1"/>
    </source>
</evidence>
<keyword evidence="7" id="KW-1185">Reference proteome</keyword>
<dbReference type="SUPFAM" id="SSF52743">
    <property type="entry name" value="Subtilisin-like"/>
    <property type="match status" value="1"/>
</dbReference>
<dbReference type="PANTHER" id="PTHR14218">
    <property type="entry name" value="PROTEASE S8 TRIPEPTIDYL PEPTIDASE I CLN2"/>
    <property type="match status" value="1"/>
</dbReference>
<keyword evidence="2" id="KW-0378">Hydrolase</keyword>
<feature type="signal peptide" evidence="4">
    <location>
        <begin position="1"/>
        <end position="21"/>
    </location>
</feature>
<evidence type="ECO:0000313" key="7">
    <source>
        <dbReference type="Proteomes" id="UP001589810"/>
    </source>
</evidence>
<dbReference type="PROSITE" id="PS51695">
    <property type="entry name" value="SEDOLISIN"/>
    <property type="match status" value="1"/>
</dbReference>
<dbReference type="Gene3D" id="3.40.50.200">
    <property type="entry name" value="Peptidase S8/S53 domain"/>
    <property type="match status" value="1"/>
</dbReference>
<evidence type="ECO:0000256" key="2">
    <source>
        <dbReference type="ARBA" id="ARBA00022801"/>
    </source>
</evidence>
<keyword evidence="3" id="KW-0720">Serine protease</keyword>
<gene>
    <name evidence="6" type="ORF">ACFFH7_23025</name>
</gene>
<dbReference type="RefSeq" id="WP_273935887.1">
    <property type="nucleotide sequence ID" value="NZ_CP097263.1"/>
</dbReference>
<protein>
    <submittedName>
        <fullName evidence="6">S8 family serine peptidase</fullName>
    </submittedName>
</protein>
<accession>A0ABV6MW54</accession>
<dbReference type="Proteomes" id="UP001589810">
    <property type="component" value="Unassembled WGS sequence"/>
</dbReference>
<evidence type="ECO:0000256" key="4">
    <source>
        <dbReference type="SAM" id="SignalP"/>
    </source>
</evidence>
<dbReference type="PROSITE" id="PS00138">
    <property type="entry name" value="SUBTILASE_SER"/>
    <property type="match status" value="1"/>
</dbReference>
<dbReference type="InterPro" id="IPR023828">
    <property type="entry name" value="Peptidase_S8_Ser-AS"/>
</dbReference>
<dbReference type="CDD" id="cd04056">
    <property type="entry name" value="Peptidases_S53"/>
    <property type="match status" value="1"/>
</dbReference>
<evidence type="ECO:0000259" key="5">
    <source>
        <dbReference type="PROSITE" id="PS51695"/>
    </source>
</evidence>
<dbReference type="InterPro" id="IPR000209">
    <property type="entry name" value="Peptidase_S8/S53_dom"/>
</dbReference>
<dbReference type="Pfam" id="PF00082">
    <property type="entry name" value="Peptidase_S8"/>
    <property type="match status" value="1"/>
</dbReference>
<evidence type="ECO:0000256" key="3">
    <source>
        <dbReference type="ARBA" id="ARBA00022825"/>
    </source>
</evidence>
<dbReference type="InterPro" id="IPR036852">
    <property type="entry name" value="Peptidase_S8/S53_dom_sf"/>
</dbReference>
<dbReference type="EMBL" id="JBHLUD010000007">
    <property type="protein sequence ID" value="MFC0544397.1"/>
    <property type="molecule type" value="Genomic_DNA"/>
</dbReference>
<sequence length="369" mass="37369">MLRALAMAAVLLTAVATPAIAKPALPSCASNPGPNTARCLSVAQTAADTGHGADDLRAAYNLPATGGGGQTIAIVDAYDNPNAESDLAVYRSRYGLPPCTTANGCFRKVNQRGQTTPLPAGNPGWGLEIALDLDMASTACPACHILLVEGDDPLDANLAASVNTAVAQGATVVSNSYGLDEHGSMSKVAAAYDQPGVPIVASSGDSGFRTAEFPAVLSSVIAVGGTTLTRADNARGWTETAWSSAGSGCSAWVAKPAWQHDTNCGMRTIADVSAVADKLAVHDTYQVPGWVTIGGTSASAPFIAGIIALAGNASQVHDASYLYAHADALYDVVDGHTEGMDCGGDYLCNGRPGYDAPTGLGTPNGIGAF</sequence>
<dbReference type="InterPro" id="IPR030400">
    <property type="entry name" value="Sedolisin_dom"/>
</dbReference>
<evidence type="ECO:0000256" key="1">
    <source>
        <dbReference type="ARBA" id="ARBA00022670"/>
    </source>
</evidence>
<name>A0ABV6MW54_9PSEU</name>
<feature type="chain" id="PRO_5047538407" evidence="4">
    <location>
        <begin position="22"/>
        <end position="369"/>
    </location>
</feature>
<organism evidence="6 7">
    <name type="scientific">Kutzneria chonburiensis</name>
    <dbReference type="NCBI Taxonomy" id="1483604"/>
    <lineage>
        <taxon>Bacteria</taxon>
        <taxon>Bacillati</taxon>
        <taxon>Actinomycetota</taxon>
        <taxon>Actinomycetes</taxon>
        <taxon>Pseudonocardiales</taxon>
        <taxon>Pseudonocardiaceae</taxon>
        <taxon>Kutzneria</taxon>
    </lineage>
</organism>
<comment type="caution">
    <text evidence="6">The sequence shown here is derived from an EMBL/GenBank/DDBJ whole genome shotgun (WGS) entry which is preliminary data.</text>
</comment>
<proteinExistence type="predicted"/>
<dbReference type="InterPro" id="IPR050819">
    <property type="entry name" value="Tripeptidyl-peptidase_I"/>
</dbReference>